<gene>
    <name evidence="2" type="ORF">SteCoe_14928</name>
</gene>
<dbReference type="EMBL" id="MPUH01000283">
    <property type="protein sequence ID" value="OMJ84006.1"/>
    <property type="molecule type" value="Genomic_DNA"/>
</dbReference>
<feature type="chain" id="PRO_5012073965" evidence="1">
    <location>
        <begin position="17"/>
        <end position="96"/>
    </location>
</feature>
<dbReference type="OrthoDB" id="10584199at2759"/>
<evidence type="ECO:0000256" key="1">
    <source>
        <dbReference type="SAM" id="SignalP"/>
    </source>
</evidence>
<proteinExistence type="predicted"/>
<sequence>MYILFLLVSSLAYTSFLQEEEDVAIVPVFSSVLTYTEMKGDMVEDQIAELFKLTLITPSEDAEGLTWSDIENEDDEDDLADIAEDSDNPDTVSLTY</sequence>
<keyword evidence="1" id="KW-0732">Signal</keyword>
<comment type="caution">
    <text evidence="2">The sequence shown here is derived from an EMBL/GenBank/DDBJ whole genome shotgun (WGS) entry which is preliminary data.</text>
</comment>
<organism evidence="2 3">
    <name type="scientific">Stentor coeruleus</name>
    <dbReference type="NCBI Taxonomy" id="5963"/>
    <lineage>
        <taxon>Eukaryota</taxon>
        <taxon>Sar</taxon>
        <taxon>Alveolata</taxon>
        <taxon>Ciliophora</taxon>
        <taxon>Postciliodesmatophora</taxon>
        <taxon>Heterotrichea</taxon>
        <taxon>Heterotrichida</taxon>
        <taxon>Stentoridae</taxon>
        <taxon>Stentor</taxon>
    </lineage>
</organism>
<keyword evidence="3" id="KW-1185">Reference proteome</keyword>
<reference evidence="2 3" key="1">
    <citation type="submission" date="2016-11" db="EMBL/GenBank/DDBJ databases">
        <title>The macronuclear genome of Stentor coeruleus: a giant cell with tiny introns.</title>
        <authorList>
            <person name="Slabodnick M."/>
            <person name="Ruby J.G."/>
            <person name="Reiff S.B."/>
            <person name="Swart E.C."/>
            <person name="Gosai S."/>
            <person name="Prabakaran S."/>
            <person name="Witkowska E."/>
            <person name="Larue G.E."/>
            <person name="Fisher S."/>
            <person name="Freeman R.M."/>
            <person name="Gunawardena J."/>
            <person name="Chu W."/>
            <person name="Stover N.A."/>
            <person name="Gregory B.D."/>
            <person name="Nowacki M."/>
            <person name="Derisi J."/>
            <person name="Roy S.W."/>
            <person name="Marshall W.F."/>
            <person name="Sood P."/>
        </authorList>
    </citation>
    <scope>NUCLEOTIDE SEQUENCE [LARGE SCALE GENOMIC DNA]</scope>
    <source>
        <strain evidence="2">WM001</strain>
    </source>
</reference>
<dbReference type="Proteomes" id="UP000187209">
    <property type="component" value="Unassembled WGS sequence"/>
</dbReference>
<accession>A0A1R2C4S1</accession>
<protein>
    <submittedName>
        <fullName evidence="2">Uncharacterized protein</fullName>
    </submittedName>
</protein>
<name>A0A1R2C4S1_9CILI</name>
<evidence type="ECO:0000313" key="3">
    <source>
        <dbReference type="Proteomes" id="UP000187209"/>
    </source>
</evidence>
<evidence type="ECO:0000313" key="2">
    <source>
        <dbReference type="EMBL" id="OMJ84006.1"/>
    </source>
</evidence>
<dbReference type="AlphaFoldDB" id="A0A1R2C4S1"/>
<feature type="signal peptide" evidence="1">
    <location>
        <begin position="1"/>
        <end position="16"/>
    </location>
</feature>